<feature type="compositionally biased region" description="Low complexity" evidence="1">
    <location>
        <begin position="80"/>
        <end position="97"/>
    </location>
</feature>
<dbReference type="FunCoup" id="A0A3B1K4X2">
    <property type="interactions" value="8"/>
</dbReference>
<reference evidence="2" key="3">
    <citation type="submission" date="2025-08" db="UniProtKB">
        <authorList>
            <consortium name="Ensembl"/>
        </authorList>
    </citation>
    <scope>IDENTIFICATION</scope>
</reference>
<evidence type="ECO:0008006" key="4">
    <source>
        <dbReference type="Google" id="ProtNLM"/>
    </source>
</evidence>
<organism evidence="2 3">
    <name type="scientific">Astyanax mexicanus</name>
    <name type="common">Blind cave fish</name>
    <name type="synonym">Astyanax fasciatus mexicanus</name>
    <dbReference type="NCBI Taxonomy" id="7994"/>
    <lineage>
        <taxon>Eukaryota</taxon>
        <taxon>Metazoa</taxon>
        <taxon>Chordata</taxon>
        <taxon>Craniata</taxon>
        <taxon>Vertebrata</taxon>
        <taxon>Euteleostomi</taxon>
        <taxon>Actinopterygii</taxon>
        <taxon>Neopterygii</taxon>
        <taxon>Teleostei</taxon>
        <taxon>Ostariophysi</taxon>
        <taxon>Characiformes</taxon>
        <taxon>Characoidei</taxon>
        <taxon>Acestrorhamphidae</taxon>
        <taxon>Acestrorhamphinae</taxon>
        <taxon>Astyanax</taxon>
    </lineage>
</organism>
<reference evidence="3" key="1">
    <citation type="submission" date="2013-03" db="EMBL/GenBank/DDBJ databases">
        <authorList>
            <person name="Jeffery W."/>
            <person name="Warren W."/>
            <person name="Wilson R.K."/>
        </authorList>
    </citation>
    <scope>NUCLEOTIDE SEQUENCE</scope>
    <source>
        <strain evidence="3">female</strain>
    </source>
</reference>
<dbReference type="InParanoid" id="A0A3B1K4X2"/>
<feature type="region of interest" description="Disordered" evidence="1">
    <location>
        <begin position="228"/>
        <end position="256"/>
    </location>
</feature>
<dbReference type="PANTHER" id="PTHR31025">
    <property type="entry name" value="SI:CH211-196P9.1-RELATED"/>
    <property type="match status" value="1"/>
</dbReference>
<accession>A0A3B1K4X2</accession>
<reference evidence="3" key="2">
    <citation type="journal article" date="2014" name="Nat. Commun.">
        <title>The cavefish genome reveals candidate genes for eye loss.</title>
        <authorList>
            <person name="McGaugh S.E."/>
            <person name="Gross J.B."/>
            <person name="Aken B."/>
            <person name="Blin M."/>
            <person name="Borowsky R."/>
            <person name="Chalopin D."/>
            <person name="Hinaux H."/>
            <person name="Jeffery W.R."/>
            <person name="Keene A."/>
            <person name="Ma L."/>
            <person name="Minx P."/>
            <person name="Murphy D."/>
            <person name="O'Quin K.E."/>
            <person name="Retaux S."/>
            <person name="Rohner N."/>
            <person name="Searle S.M."/>
            <person name="Stahl B.A."/>
            <person name="Tabin C."/>
            <person name="Volff J.N."/>
            <person name="Yoshizawa M."/>
            <person name="Warren W.C."/>
        </authorList>
    </citation>
    <scope>NUCLEOTIDE SEQUENCE [LARGE SCALE GENOMIC DNA]</scope>
    <source>
        <strain evidence="3">female</strain>
    </source>
</reference>
<dbReference type="GeneTree" id="ENSGT00940000165263"/>
<evidence type="ECO:0000313" key="2">
    <source>
        <dbReference type="Ensembl" id="ENSAMXP00000048659.1"/>
    </source>
</evidence>
<dbReference type="PANTHER" id="PTHR31025:SF29">
    <property type="entry name" value="SI:CH211-196P9.1"/>
    <property type="match status" value="1"/>
</dbReference>
<proteinExistence type="predicted"/>
<dbReference type="Bgee" id="ENSAMXG00000043678">
    <property type="expression patterns" value="Expressed in testis and 7 other cell types or tissues"/>
</dbReference>
<reference evidence="2" key="4">
    <citation type="submission" date="2025-09" db="UniProtKB">
        <authorList>
            <consortium name="Ensembl"/>
        </authorList>
    </citation>
    <scope>IDENTIFICATION</scope>
</reference>
<keyword evidence="3" id="KW-1185">Reference proteome</keyword>
<dbReference type="Proteomes" id="UP000018467">
    <property type="component" value="Unassembled WGS sequence"/>
</dbReference>
<name>A0A3B1K4X2_ASTMX</name>
<dbReference type="AlphaFoldDB" id="A0A3B1K4X2"/>
<evidence type="ECO:0000256" key="1">
    <source>
        <dbReference type="SAM" id="MobiDB-lite"/>
    </source>
</evidence>
<sequence>MLLKVRYHGTKKYIRLPSDFTYLDFISEVKNKFGIPSASELYIFDESNTAVEEDILLELMEANPDLCLTVCDGESDEGQSASSSLTDTLSPSSDNDLFSQRSRNRPVHNFRDGSPPTTVFSEAKAAKEVVENALVIKPGGQDVLEEYKADKSLNHRTRRQLVNILASHMTEMHGRIPSRKQKEKYALGIITLFPSLKDPFSPKGYEHFYDGEKGTGYLAWRLKTMSRNKSPRPVKASPVPQAQGPHRRRSVASGPEQLDGDACLEAVSFLVHCHDEPSVFQKMKMTFEHRQNLVHDSQRTTDVLKTFPRFLDVKGLLNQDFALLFGEETSSKLLEKWDTTFKPKVIEEAKHLTKSTELHRLLKAAEKYEEDDDTNWDSDMASVLLLLHLLPPTAGRKRIKISASDAVDKMVHFHKVYMSHLLKSH</sequence>
<evidence type="ECO:0000313" key="3">
    <source>
        <dbReference type="Proteomes" id="UP000018467"/>
    </source>
</evidence>
<protein>
    <recommendedName>
        <fullName evidence="4">PB1 domain-containing protein</fullName>
    </recommendedName>
</protein>
<feature type="region of interest" description="Disordered" evidence="1">
    <location>
        <begin position="78"/>
        <end position="116"/>
    </location>
</feature>
<dbReference type="Ensembl" id="ENSAMXT00000035663.1">
    <property type="protein sequence ID" value="ENSAMXP00000048659.1"/>
    <property type="gene ID" value="ENSAMXG00000043678.1"/>
</dbReference>